<name>V4HA19_9EURY</name>
<comment type="caution">
    <text evidence="2">The sequence shown here is derived from an EMBL/GenBank/DDBJ whole genome shotgun (WGS) entry which is preliminary data.</text>
</comment>
<protein>
    <submittedName>
        <fullName evidence="2">Uncharacterized protein</fullName>
    </submittedName>
</protein>
<feature type="region of interest" description="Disordered" evidence="1">
    <location>
        <begin position="226"/>
        <end position="262"/>
    </location>
</feature>
<dbReference type="EMBL" id="ASGZ01000068">
    <property type="protein sequence ID" value="ESP86893.1"/>
    <property type="molecule type" value="Genomic_DNA"/>
</dbReference>
<organism evidence="2 3">
    <name type="scientific">Candidatus Halobonum tyrrellensis G22</name>
    <dbReference type="NCBI Taxonomy" id="1324957"/>
    <lineage>
        <taxon>Archaea</taxon>
        <taxon>Methanobacteriati</taxon>
        <taxon>Methanobacteriota</taxon>
        <taxon>Stenosarchaea group</taxon>
        <taxon>Halobacteria</taxon>
        <taxon>Halobacteriales</taxon>
        <taxon>Haloferacaceae</taxon>
        <taxon>Candidatus Halobonum</taxon>
    </lineage>
</organism>
<evidence type="ECO:0000313" key="2">
    <source>
        <dbReference type="EMBL" id="ESP86893.1"/>
    </source>
</evidence>
<dbReference type="eggNOG" id="arCOG01377">
    <property type="taxonomic scope" value="Archaea"/>
</dbReference>
<dbReference type="AlphaFoldDB" id="V4HA19"/>
<feature type="compositionally biased region" description="Basic and acidic residues" evidence="1">
    <location>
        <begin position="251"/>
        <end position="262"/>
    </location>
</feature>
<proteinExistence type="predicted"/>
<dbReference type="STRING" id="1324957.K933_16567"/>
<dbReference type="Proteomes" id="UP000017840">
    <property type="component" value="Unassembled WGS sequence"/>
</dbReference>
<evidence type="ECO:0000313" key="3">
    <source>
        <dbReference type="Proteomes" id="UP000017840"/>
    </source>
</evidence>
<reference evidence="2 3" key="1">
    <citation type="journal article" date="2013" name="Genome Announc.">
        <title>Draft Genome Sequence of 'Candidatus Halobonum tyrrellensis' Strain G22, Isolated from the Hypersaline Waters of Lake Tyrrell, Australia.</title>
        <authorList>
            <person name="Ugalde J.A."/>
            <person name="Narasingarao P."/>
            <person name="Kuo S."/>
            <person name="Podell S."/>
            <person name="Allen E.E."/>
        </authorList>
    </citation>
    <scope>NUCLEOTIDE SEQUENCE [LARGE SCALE GENOMIC DNA]</scope>
    <source>
        <strain evidence="2 3">G22</strain>
    </source>
</reference>
<sequence length="262" mass="27881">MGRTADGEAGPSAAERAVEAAARVGLTSQRIGAVLDRLGLTGAVLRVVPDDVVRAGTEGVDFADSLAYMRSRIELGVRLNVEGRDPEGVVPPDEYEETRDRLIEELAAVETPDGDPVFEAVEPRETYFEGPRAEEAVDIVTVPTAFDQFLTESLRGEQFGPPSEPQNHKLYGILSVTDATTETDPASATDALDAADPHIVDVAPTVLATMGVPADTRMDGEVLPPVADAGREAYPPYEPPTPTGPTDDGAVENRLRDLGYVE</sequence>
<evidence type="ECO:0000256" key="1">
    <source>
        <dbReference type="SAM" id="MobiDB-lite"/>
    </source>
</evidence>
<accession>V4HA19</accession>
<gene>
    <name evidence="2" type="ORF">K933_16567</name>
</gene>
<keyword evidence="3" id="KW-1185">Reference proteome</keyword>